<feature type="region of interest" description="Disordered" evidence="13">
    <location>
        <begin position="83"/>
        <end position="106"/>
    </location>
</feature>
<dbReference type="GO" id="GO:0051538">
    <property type="term" value="F:3 iron, 4 sulfur cluster binding"/>
    <property type="evidence" value="ECO:0007669"/>
    <property type="project" value="UniProtKB-UniRule"/>
</dbReference>
<evidence type="ECO:0000256" key="7">
    <source>
        <dbReference type="ARBA" id="ARBA00022737"/>
    </source>
</evidence>
<evidence type="ECO:0000259" key="14">
    <source>
        <dbReference type="PROSITE" id="PS51379"/>
    </source>
</evidence>
<keyword evidence="9 12" id="KW-0408">Iron</keyword>
<dbReference type="InterPro" id="IPR054830">
    <property type="entry name" value="FdxA_Actino"/>
</dbReference>
<evidence type="ECO:0000256" key="2">
    <source>
        <dbReference type="ARBA" id="ARBA00003532"/>
    </source>
</evidence>
<keyword evidence="4 12" id="KW-0813">Transport</keyword>
<evidence type="ECO:0000256" key="1">
    <source>
        <dbReference type="ARBA" id="ARBA00001966"/>
    </source>
</evidence>
<evidence type="ECO:0000256" key="6">
    <source>
        <dbReference type="ARBA" id="ARBA00022723"/>
    </source>
</evidence>
<dbReference type="GO" id="GO:0051539">
    <property type="term" value="F:4 iron, 4 sulfur cluster binding"/>
    <property type="evidence" value="ECO:0007669"/>
    <property type="project" value="UniProtKB-UniRule"/>
</dbReference>
<protein>
    <recommendedName>
        <fullName evidence="3 12">Ferredoxin</fullName>
    </recommendedName>
</protein>
<comment type="cofactor">
    <cofactor evidence="1 12">
        <name>[4Fe-4S] cluster</name>
        <dbReference type="ChEBI" id="CHEBI:49883"/>
    </cofactor>
</comment>
<dbReference type="InterPro" id="IPR017900">
    <property type="entry name" value="4Fe4S_Fe_S_CS"/>
</dbReference>
<dbReference type="PROSITE" id="PS51379">
    <property type="entry name" value="4FE4S_FER_2"/>
    <property type="match status" value="1"/>
</dbReference>
<evidence type="ECO:0000256" key="5">
    <source>
        <dbReference type="ARBA" id="ARBA00022485"/>
    </source>
</evidence>
<evidence type="ECO:0000256" key="3">
    <source>
        <dbReference type="ARBA" id="ARBA00013529"/>
    </source>
</evidence>
<dbReference type="RefSeq" id="WP_073366270.1">
    <property type="nucleotide sequence ID" value="NZ_FNTL01000002.1"/>
</dbReference>
<evidence type="ECO:0000256" key="9">
    <source>
        <dbReference type="ARBA" id="ARBA00023004"/>
    </source>
</evidence>
<dbReference type="GO" id="GO:0009055">
    <property type="term" value="F:electron transfer activity"/>
    <property type="evidence" value="ECO:0007669"/>
    <property type="project" value="UniProtKB-UniRule"/>
</dbReference>
<sequence length="106" mass="11432">MTYVVTQSCVDIKDRSCVAQCPVDCIYEGDRMMYIHPDECIECGACEAACPVSAIYYDAELPPERENFLDLNAAFFTEIGSPRGAKKVGKSSNDPAFVSALPPGGA</sequence>
<evidence type="ECO:0000313" key="16">
    <source>
        <dbReference type="Proteomes" id="UP000183407"/>
    </source>
</evidence>
<dbReference type="PROSITE" id="PS00198">
    <property type="entry name" value="4FE4S_FER_1"/>
    <property type="match status" value="1"/>
</dbReference>
<dbReference type="Gene3D" id="3.30.70.20">
    <property type="match status" value="1"/>
</dbReference>
<dbReference type="Proteomes" id="UP000183407">
    <property type="component" value="Unassembled WGS sequence"/>
</dbReference>
<reference evidence="16" key="1">
    <citation type="submission" date="2016-10" db="EMBL/GenBank/DDBJ databases">
        <authorList>
            <person name="Varghese N."/>
        </authorList>
    </citation>
    <scope>NUCLEOTIDE SEQUENCE [LARGE SCALE GENOMIC DNA]</scope>
    <source>
        <strain evidence="16">DSM 44719</strain>
    </source>
</reference>
<dbReference type="InterPro" id="IPR017896">
    <property type="entry name" value="4Fe4S_Fe-S-bd"/>
</dbReference>
<keyword evidence="11 12" id="KW-0003">3Fe-4S</keyword>
<evidence type="ECO:0000313" key="15">
    <source>
        <dbReference type="EMBL" id="SEB35162.1"/>
    </source>
</evidence>
<comment type="cofactor">
    <cofactor evidence="12">
        <name>[3Fe-4S] cluster</name>
        <dbReference type="ChEBI" id="CHEBI:21137"/>
    </cofactor>
    <text evidence="12">Binds 1 [3Fe-4S] cluster.</text>
</comment>
<keyword evidence="5 12" id="KW-0004">4Fe-4S</keyword>
<accession>A0A1H4IPN1</accession>
<dbReference type="GO" id="GO:0046872">
    <property type="term" value="F:metal ion binding"/>
    <property type="evidence" value="ECO:0007669"/>
    <property type="project" value="UniProtKB-UniRule"/>
</dbReference>
<dbReference type="OrthoDB" id="9803397at2"/>
<evidence type="ECO:0000256" key="11">
    <source>
        <dbReference type="ARBA" id="ARBA00023291"/>
    </source>
</evidence>
<keyword evidence="6 12" id="KW-0479">Metal-binding</keyword>
<gene>
    <name evidence="15" type="ORF">SAMN04490220_0244</name>
</gene>
<evidence type="ECO:0000256" key="13">
    <source>
        <dbReference type="SAM" id="MobiDB-lite"/>
    </source>
</evidence>
<dbReference type="EMBL" id="FNTL01000002">
    <property type="protein sequence ID" value="SEB35162.1"/>
    <property type="molecule type" value="Genomic_DNA"/>
</dbReference>
<keyword evidence="7" id="KW-0677">Repeat</keyword>
<dbReference type="Pfam" id="PF00037">
    <property type="entry name" value="Fer4"/>
    <property type="match status" value="1"/>
</dbReference>
<dbReference type="InterPro" id="IPR000813">
    <property type="entry name" value="7Fe_ferredoxin"/>
</dbReference>
<dbReference type="PANTHER" id="PTHR42859">
    <property type="entry name" value="OXIDOREDUCTASE"/>
    <property type="match status" value="1"/>
</dbReference>
<dbReference type="SUPFAM" id="SSF54862">
    <property type="entry name" value="4Fe-4S ferredoxins"/>
    <property type="match status" value="1"/>
</dbReference>
<dbReference type="PANTHER" id="PTHR42859:SF2">
    <property type="entry name" value="FERREDOXIN"/>
    <property type="match status" value="1"/>
</dbReference>
<keyword evidence="8 12" id="KW-0249">Electron transport</keyword>
<evidence type="ECO:0000256" key="8">
    <source>
        <dbReference type="ARBA" id="ARBA00022982"/>
    </source>
</evidence>
<evidence type="ECO:0000256" key="4">
    <source>
        <dbReference type="ARBA" id="ARBA00022448"/>
    </source>
</evidence>
<dbReference type="PRINTS" id="PR00354">
    <property type="entry name" value="7FE8SFRDOXIN"/>
</dbReference>
<dbReference type="InterPro" id="IPR050294">
    <property type="entry name" value="RnfB_subfamily"/>
</dbReference>
<keyword evidence="10 12" id="KW-0411">Iron-sulfur</keyword>
<proteinExistence type="predicted"/>
<name>A0A1H4IPN1_RHOJO</name>
<comment type="function">
    <text evidence="2 12">Ferredoxins are iron-sulfur proteins that transfer electrons in a wide variety of metabolic reactions.</text>
</comment>
<dbReference type="AlphaFoldDB" id="A0A1H4IPN1"/>
<evidence type="ECO:0000256" key="10">
    <source>
        <dbReference type="ARBA" id="ARBA00023014"/>
    </source>
</evidence>
<feature type="domain" description="4Fe-4S ferredoxin-type" evidence="14">
    <location>
        <begin position="31"/>
        <end position="60"/>
    </location>
</feature>
<organism evidence="15 16">
    <name type="scientific">Rhodococcus jostii</name>
    <dbReference type="NCBI Taxonomy" id="132919"/>
    <lineage>
        <taxon>Bacteria</taxon>
        <taxon>Bacillati</taxon>
        <taxon>Actinomycetota</taxon>
        <taxon>Actinomycetes</taxon>
        <taxon>Mycobacteriales</taxon>
        <taxon>Nocardiaceae</taxon>
        <taxon>Rhodococcus</taxon>
    </lineage>
</organism>
<dbReference type="NCBIfam" id="NF045480">
    <property type="entry name" value="FdxA_Actino"/>
    <property type="match status" value="1"/>
</dbReference>
<evidence type="ECO:0000256" key="12">
    <source>
        <dbReference type="RuleBase" id="RU365098"/>
    </source>
</evidence>